<dbReference type="InterPro" id="IPR023152">
    <property type="entry name" value="RasGAP_CS"/>
</dbReference>
<dbReference type="Gene3D" id="3.40.525.10">
    <property type="entry name" value="CRAL-TRIO lipid binding domain"/>
    <property type="match status" value="1"/>
</dbReference>
<dbReference type="RefSeq" id="XP_044542660.1">
    <property type="nucleotide sequence ID" value="XM_044687821.1"/>
</dbReference>
<evidence type="ECO:0000259" key="4">
    <source>
        <dbReference type="PROSITE" id="PS50018"/>
    </source>
</evidence>
<reference evidence="5 6" key="1">
    <citation type="journal article" date="2018" name="BMC Genomics">
        <title>The genome of Naegleria lovaniensis, the basis for a comparative approach to unravel pathogenicity factors of the human pathogenic amoeba N. fowleri.</title>
        <authorList>
            <person name="Liechti N."/>
            <person name="Schurch N."/>
            <person name="Bruggmann R."/>
            <person name="Wittwer M."/>
        </authorList>
    </citation>
    <scope>NUCLEOTIDE SEQUENCE [LARGE SCALE GENOMIC DNA]</scope>
    <source>
        <strain evidence="5 6">ATCC 30569</strain>
    </source>
</reference>
<dbReference type="InterPro" id="IPR008936">
    <property type="entry name" value="Rho_GTPase_activation_prot"/>
</dbReference>
<accession>A0AA88GG91</accession>
<feature type="compositionally biased region" description="Low complexity" evidence="3">
    <location>
        <begin position="1031"/>
        <end position="1046"/>
    </location>
</feature>
<keyword evidence="1" id="KW-0343">GTPase activation</keyword>
<feature type="compositionally biased region" description="Low complexity" evidence="3">
    <location>
        <begin position="281"/>
        <end position="295"/>
    </location>
</feature>
<dbReference type="InterPro" id="IPR036865">
    <property type="entry name" value="CRAL-TRIO_dom_sf"/>
</dbReference>
<dbReference type="InterPro" id="IPR001936">
    <property type="entry name" value="RasGAP_dom"/>
</dbReference>
<dbReference type="GeneID" id="68104547"/>
<organism evidence="5 6">
    <name type="scientific">Naegleria lovaniensis</name>
    <name type="common">Amoeba</name>
    <dbReference type="NCBI Taxonomy" id="51637"/>
    <lineage>
        <taxon>Eukaryota</taxon>
        <taxon>Discoba</taxon>
        <taxon>Heterolobosea</taxon>
        <taxon>Tetramitia</taxon>
        <taxon>Eutetramitia</taxon>
        <taxon>Vahlkampfiidae</taxon>
        <taxon>Naegleria</taxon>
    </lineage>
</organism>
<dbReference type="Proteomes" id="UP000816034">
    <property type="component" value="Unassembled WGS sequence"/>
</dbReference>
<dbReference type="PROSITE" id="PS00509">
    <property type="entry name" value="RAS_GTPASE_ACTIV_1"/>
    <property type="match status" value="1"/>
</dbReference>
<feature type="region of interest" description="Disordered" evidence="3">
    <location>
        <begin position="2709"/>
        <end position="2738"/>
    </location>
</feature>
<dbReference type="GO" id="GO:0005096">
    <property type="term" value="F:GTPase activator activity"/>
    <property type="evidence" value="ECO:0007669"/>
    <property type="project" value="UniProtKB-KW"/>
</dbReference>
<evidence type="ECO:0000256" key="3">
    <source>
        <dbReference type="SAM" id="MobiDB-lite"/>
    </source>
</evidence>
<dbReference type="SUPFAM" id="SSF48350">
    <property type="entry name" value="GTPase activation domain, GAP"/>
    <property type="match status" value="1"/>
</dbReference>
<dbReference type="InterPro" id="IPR011993">
    <property type="entry name" value="PH-like_dom_sf"/>
</dbReference>
<dbReference type="EMBL" id="PYSW02000054">
    <property type="protein sequence ID" value="KAG2373486.1"/>
    <property type="molecule type" value="Genomic_DNA"/>
</dbReference>
<dbReference type="PROSITE" id="PS50018">
    <property type="entry name" value="RAS_GTPASE_ACTIV_2"/>
    <property type="match status" value="1"/>
</dbReference>
<dbReference type="Pfam" id="PF13716">
    <property type="entry name" value="CRAL_TRIO_2"/>
    <property type="match status" value="1"/>
</dbReference>
<dbReference type="Pfam" id="PF00616">
    <property type="entry name" value="RasGAP"/>
    <property type="match status" value="1"/>
</dbReference>
<keyword evidence="2" id="KW-0597">Phosphoprotein</keyword>
<dbReference type="CDD" id="cd05392">
    <property type="entry name" value="RasGAP_Neurofibromin_like"/>
    <property type="match status" value="1"/>
</dbReference>
<dbReference type="Gene3D" id="2.30.29.30">
    <property type="entry name" value="Pleckstrin-homology domain (PH domain)/Phosphotyrosine-binding domain (PTB)"/>
    <property type="match status" value="1"/>
</dbReference>
<feature type="domain" description="Ras-GAP" evidence="4">
    <location>
        <begin position="1407"/>
        <end position="1608"/>
    </location>
</feature>
<dbReference type="SMART" id="SM00323">
    <property type="entry name" value="RasGAP"/>
    <property type="match status" value="1"/>
</dbReference>
<comment type="caution">
    <text evidence="5">The sequence shown here is derived from an EMBL/GenBank/DDBJ whole genome shotgun (WGS) entry which is preliminary data.</text>
</comment>
<dbReference type="InterPro" id="IPR039360">
    <property type="entry name" value="Ras_GTPase"/>
</dbReference>
<feature type="region of interest" description="Disordered" evidence="3">
    <location>
        <begin position="242"/>
        <end position="327"/>
    </location>
</feature>
<sequence length="2924" mass="328522">MDTLIDGLVDRVSKLLPFNSRSTTNTMGDLRQTATSLIKLSNYQLDAVVSGLIHINTALERNYHSVMSSSDALASMGLNLPGFTTSGVEGKASLNDFTSGSNTTNTTPTATPTASRLNLLDGLKTAVTDKLGGGSSDKNNLSGNSSSANSSSNHPNSNSNTTNASSMNTSSSMMNNSSSQIPPEALHAMEEEVYERFIRSKIIIFQLFLKTLSAAIKYDRLDLRFDDDHLLMIEADSSNVEATASSGSHGTGGGGTFEATIGNSSSSSSGGFGDHDTILETGSSSTTNTSSSTSSDPNTPVGMDDSATTSEEELAPPAGFKEDEIPRLNNDFSETLLTQIMETLFNLKSLASSGSSGSGVGGILNANTNTSNDESSKTKGPNQYLKHLAARVLFKLSVVNFDVVFVRIEDFFKKMKSDEVDDRIYQMIEYINFDASKLTRLIALLNEVQAKLKQKAFVALAGPLRQAIWNWITNYPHQFISNCQKKTELPGGPQKLFNVIAERKLKKQIPHIWPLQAMILLLCPEVFANTIMAVKQGDKPKATEKKEHKFLEKILKALKEKNTKRDVNSDTAVVCFVDYYKASTYLKSRDLTAFRFLNSEVQNALHERLMNVDNPVRRYGTEEVDVKLMVDFFVSAYRINQRHVTSYIFPHCFKSKNTVFKLALAKAMLKLARKNSTSLKWHPTLAHSYKHIAKFVRTMFQELLQQESLLYNKRSQVSQPTSNSSSQTPPSTETLLACLAVFYAEPRLVLENTSDNIAGHINEILYFFVGLVNCLEGVSNYQVQAQAYKLLQKLFQPHYIMQWCPQDIATGFIDLSSSVISRLCFILFQDKESQGQNVTTILELVKDVCTASNKFLSLHKDKITEQNLASRKRTQMWESAESTLLVLLCSTDPDIWTTAASVFGDLCDMIDILENKETHNGIAQNYQLYRKISRLDELGKTRNHQQKSIRRLLRRVELQTKANLAAFIEMYSRWKEFTKTLEEGSIRNKEMIDDARLVEHTRLKNLWKNYTAFLCSMGGVCLQSSESLLTPQQQQQQQQNPQSSQDQENDGSLSARGARAGTALKKEKKDFSMKDDLIRNLMRLVISDVPLIRDNVAQTIGTELAPSLYGVLFQNLHSYVSGCFEEGASIVKVSATSTLFVEKAIHIVRSVLEQAQENSEDLAMAKFETLILSFIRYCSQLVLNKDYNVIKCKLCILIELMMKRKEYITFNNEIMFRFESLRHISEWMSEFVNKTAVNSTTSVVELDFPNLDALCMKAISAVLKDLSFTKVRDKQSTGNSSEKNEDMNKREFIKYFSFLSRYLTRSKTDKDAHPQLREYTILSLGNLLESNINYGLEQFMKMTYIEDQETRSAFLSVLTRVMKQGIQLDEEQSAETVKKYDKLLNILLESPHLDLVFLMLSSVSVSEMDDLCKALIRLFAERGKALDLLKKLIDKEIEATTSVSTLFRANSSASKMLTAYCNTVAASYMVETISELVKKIVSEPNCFEIDDTKPLKEGESIEKNAAHLASTAQEFLEHIFSSIEAMPSQVRYICNYLAQSVNNKYPPQKGDEDKHSAKHVIVGGLLFLRFLNPAIVSPKNSGMVDQSPSSDAARFLLLVTKLLQNVANGVKFERKQGGSASDNKTIKEGYMVRMDDFVVKNLERARKFFDSVSAPVPSDFKETEHILEDELREENFICVHRFLFNNMEKMQQRLVQVQRSGSNVPPQKSIRKTIDESMDALAVSPVTDPKKVSEYMERLQAVLTELGKPPEKEQKKATVAAASEEFSTGHLLQLFSDNKDKDLTQIEERKIFYKSGQSKEQRPVFYFILQNLGTHFAEQSSGDKEDEKVMYHVFKTLMTAWTKPYEIVVDVTGLREETGLQPGHIVNFFKTLPPGARKNCARVILFNPNSYLKTHLSQKFSYVKRKAIKKKLSFCISIRELEEFIERKNIDLPQSTLDYERDVESTFAPAWILSQRGERKEAIIKVSKKYLCVITLEDSILNHDTKKIDFIELLSISHATISTSGNTEHVSVEYGGNNKIMLKAEKNDLLLMNIRNSIFRQKSEASLDDRVGRERAEGIRQQDIPGSLLNMCFLNLESKFPRTRTEAYNLLAALAEQFEFPVTLMETDLICVPHNTGDLVVHLSEQVSKAKPMLTTQFLREALRGFNKISLPYKYLVLKYMKPWIKNLSVIFAQANDVKQQQQPMGSDIKGGSSYDIGVLSGSLMTTFEAQVQIDRTNEWFPDLVKSTIDFQDIYPAVLSEIWGELSKDGALVDIAMRCILNAAHEAGPKSSKKFDILNDLVITLASGGHAPVVVKMIVEQMMNVMDTEIREVSDNLEESPGWAKAIIYSRFLLMLSFQNRISVLENLPTLIYIISMLIGRGNMFLRSTIRALTINIVHSLATSLSFTNEHKKIMQQHLNTLVSDKFQIMFMGTDAARDIDPFMSFEEGTSGTTSSKKEKPLKISPITMWDLEYLTHFFYEVTKTCYLVDPELQKGWHKALVQLCRSQATKASPVFLPRLLTMYGVLVKPGEETQETLPFVLDRVVESFSSLTDNTVTTTATPSSFRNDYRVASLLCLGQYSYKISPDEPIMKQIFAIPIVLLGLSDEFLFPAVVHLLDCVLNAVAASPQFQQCASIEEYFNTYCRVQGSLIDNLMTKFEATSGVSFRTHFSFALSCLLLRGLTNQQTKATTSSVCATIISISARLQNNRMLMTGEMDEDSMMMSSIDNPQLQTSSQSDMSSASTPTTTGSSTLSPISSKPLSDTSIKFYFSMLGFIAALIPSDYEKLNSLIGGANRLFSNEKIFTSATYTALLFARYLITVVQNVDMDTERIAIYSLLQDAFQKLPAVFIPVYPDVMPHMINVYNKANITRIAEVSLTLIDTMMQQTDQKSFKPNPSTNYDDILAKAGFGGLTRLGSFKIATDKTRHDMSVLLVGFLNDICKK</sequence>
<dbReference type="PANTHER" id="PTHR10194:SF142">
    <property type="entry name" value="NEUROFIBROMIN"/>
    <property type="match status" value="1"/>
</dbReference>
<dbReference type="Gene3D" id="1.10.506.10">
    <property type="entry name" value="GTPase Activation - p120gap, domain 1"/>
    <property type="match status" value="2"/>
</dbReference>
<evidence type="ECO:0000256" key="2">
    <source>
        <dbReference type="ARBA" id="ARBA00022553"/>
    </source>
</evidence>
<protein>
    <recommendedName>
        <fullName evidence="4">Ras-GAP domain-containing protein</fullName>
    </recommendedName>
</protein>
<gene>
    <name evidence="5" type="ORF">C9374_012093</name>
</gene>
<feature type="compositionally biased region" description="Low complexity" evidence="3">
    <location>
        <begin position="257"/>
        <end position="269"/>
    </location>
</feature>
<feature type="region of interest" description="Disordered" evidence="3">
    <location>
        <begin position="1031"/>
        <end position="1065"/>
    </location>
</feature>
<evidence type="ECO:0000313" key="6">
    <source>
        <dbReference type="Proteomes" id="UP000816034"/>
    </source>
</evidence>
<feature type="compositionally biased region" description="Low complexity" evidence="3">
    <location>
        <begin position="139"/>
        <end position="179"/>
    </location>
</feature>
<dbReference type="SUPFAM" id="SSF48371">
    <property type="entry name" value="ARM repeat"/>
    <property type="match status" value="2"/>
</dbReference>
<dbReference type="InterPro" id="IPR001251">
    <property type="entry name" value="CRAL-TRIO_dom"/>
</dbReference>
<proteinExistence type="predicted"/>
<evidence type="ECO:0000256" key="1">
    <source>
        <dbReference type="ARBA" id="ARBA00022468"/>
    </source>
</evidence>
<feature type="region of interest" description="Disordered" evidence="3">
    <location>
        <begin position="94"/>
        <end position="180"/>
    </location>
</feature>
<name>A0AA88GG91_NAELO</name>
<feature type="compositionally biased region" description="Low complexity" evidence="3">
    <location>
        <begin position="102"/>
        <end position="114"/>
    </location>
</feature>
<keyword evidence="6" id="KW-1185">Reference proteome</keyword>
<evidence type="ECO:0000313" key="5">
    <source>
        <dbReference type="EMBL" id="KAG2373486.1"/>
    </source>
</evidence>
<dbReference type="PANTHER" id="PTHR10194">
    <property type="entry name" value="RAS GTPASE-ACTIVATING PROTEINS"/>
    <property type="match status" value="1"/>
</dbReference>
<dbReference type="InterPro" id="IPR016024">
    <property type="entry name" value="ARM-type_fold"/>
</dbReference>